<comment type="caution">
    <text evidence="3">The sequence shown here is derived from an EMBL/GenBank/DDBJ whole genome shotgun (WGS) entry which is preliminary data.</text>
</comment>
<evidence type="ECO:0000256" key="1">
    <source>
        <dbReference type="SAM" id="MobiDB-lite"/>
    </source>
</evidence>
<gene>
    <name evidence="3" type="ORF">QO019_003675</name>
</gene>
<dbReference type="EMBL" id="JAUSWC010000012">
    <property type="protein sequence ID" value="MDQ0488807.1"/>
    <property type="molecule type" value="Genomic_DNA"/>
</dbReference>
<dbReference type="SUPFAM" id="SSF54593">
    <property type="entry name" value="Glyoxalase/Bleomycin resistance protein/Dihydroxybiphenyl dioxygenase"/>
    <property type="match status" value="1"/>
</dbReference>
<dbReference type="Gene3D" id="3.10.180.10">
    <property type="entry name" value="2,3-Dihydroxybiphenyl 1,2-Dioxygenase, domain 1"/>
    <property type="match status" value="1"/>
</dbReference>
<proteinExistence type="predicted"/>
<accession>A0ABU0KHC9</accession>
<dbReference type="CDD" id="cd06587">
    <property type="entry name" value="VOC"/>
    <property type="match status" value="1"/>
</dbReference>
<dbReference type="InterPro" id="IPR029068">
    <property type="entry name" value="Glyas_Bleomycin-R_OHBP_Dase"/>
</dbReference>
<evidence type="ECO:0000259" key="2">
    <source>
        <dbReference type="Pfam" id="PF00903"/>
    </source>
</evidence>
<evidence type="ECO:0000313" key="4">
    <source>
        <dbReference type="Proteomes" id="UP001236795"/>
    </source>
</evidence>
<sequence>MDTTSLMEQHMSLARSADLLDRSRGLLVGAAAGDALGWPQEQRSGIVGGRKARETPPTMAFRAWNRWSGALYAKYEDAVAAGEYSDDTQLLLATARACLHGGAWWSWLTDVELPAWPLYQRGGGRAVLTACRSWQSATPPWHGPEKKVRAYFAAGANGVAMRIAPHALATLDDQSSKQLVTRVLMDGILTHGHPRALLGGVVYALAVRHTLLHEGAMEYGDLLDAITSEPIWANADHAASSFPIEWLEAFEESSNTGFLISWRNTVQEMHDLLHVAKQSLERAALADDERTLRELGCFDPKRNGSGTITAAAAIYLASRFSVRPSMGLLRSAFLAHADTDTLASMTGALLGALHGSEWLAALSRTLQDRPYIEQLSRSLIADHTELSVDDQARRVSPTTWMQSLVSTQDVPTLFDGRPIQSIKREHVRDTEAVQVTRYRVVTTDGQSLVIDNVVRNRKGSSAPKARVAQMPEDSSTAKPKKEESPRNRSSEVTRVAIYVSNLARSRWFYSEVLGIDVGGTNRLFYISPWIAVLPKTEDSTQSHGHALQITVATSHPDYISAMVEKHGIPVIAPGPRDIPGSLRVLDPDGHEVLVWPSNSPHRHSIPSSKD</sequence>
<organism evidence="3 4">
    <name type="scientific">Streptomyces thermodiastaticus</name>
    <dbReference type="NCBI Taxonomy" id="44061"/>
    <lineage>
        <taxon>Bacteria</taxon>
        <taxon>Bacillati</taxon>
        <taxon>Actinomycetota</taxon>
        <taxon>Actinomycetes</taxon>
        <taxon>Kitasatosporales</taxon>
        <taxon>Streptomycetaceae</taxon>
        <taxon>Streptomyces</taxon>
    </lineage>
</organism>
<dbReference type="Pfam" id="PF00903">
    <property type="entry name" value="Glyoxalase"/>
    <property type="match status" value="1"/>
</dbReference>
<dbReference type="Pfam" id="PF03747">
    <property type="entry name" value="ADP_ribosyl_GH"/>
    <property type="match status" value="1"/>
</dbReference>
<dbReference type="Gene3D" id="1.10.4080.10">
    <property type="entry name" value="ADP-ribosylation/Crystallin J1"/>
    <property type="match status" value="1"/>
</dbReference>
<feature type="region of interest" description="Disordered" evidence="1">
    <location>
        <begin position="459"/>
        <end position="490"/>
    </location>
</feature>
<dbReference type="PANTHER" id="PTHR16222:SF12">
    <property type="entry name" value="ADP-RIBOSYLGLYCOHYDROLASE-RELATED"/>
    <property type="match status" value="1"/>
</dbReference>
<feature type="domain" description="Glyoxalase/fosfomycin resistance/dioxygenase" evidence="2">
    <location>
        <begin position="494"/>
        <end position="592"/>
    </location>
</feature>
<feature type="compositionally biased region" description="Basic and acidic residues" evidence="1">
    <location>
        <begin position="479"/>
        <end position="490"/>
    </location>
</feature>
<dbReference type="InterPro" id="IPR004360">
    <property type="entry name" value="Glyas_Fos-R_dOase_dom"/>
</dbReference>
<dbReference type="InterPro" id="IPR036705">
    <property type="entry name" value="Ribosyl_crysJ1_sf"/>
</dbReference>
<evidence type="ECO:0000313" key="3">
    <source>
        <dbReference type="EMBL" id="MDQ0488807.1"/>
    </source>
</evidence>
<keyword evidence="4" id="KW-1185">Reference proteome</keyword>
<name>A0ABU0KHC9_9ACTN</name>
<protein>
    <submittedName>
        <fullName evidence="3">ADP-ribosylglycohydrolase/catechol 2,3-dioxygenase-like lactoylglutathione lyase family enzyme</fullName>
    </submittedName>
</protein>
<dbReference type="PANTHER" id="PTHR16222">
    <property type="entry name" value="ADP-RIBOSYLGLYCOHYDROLASE"/>
    <property type="match status" value="1"/>
</dbReference>
<reference evidence="3 4" key="1">
    <citation type="submission" date="2023-07" db="EMBL/GenBank/DDBJ databases">
        <title>Genomic Encyclopedia of Type Strains, Phase IV (KMG-IV): sequencing the most valuable type-strain genomes for metagenomic binning, comparative biology and taxonomic classification.</title>
        <authorList>
            <person name="Goeker M."/>
        </authorList>
    </citation>
    <scope>NUCLEOTIDE SEQUENCE [LARGE SCALE GENOMIC DNA]</scope>
    <source>
        <strain evidence="3 4">DSM 40573</strain>
    </source>
</reference>
<dbReference type="SUPFAM" id="SSF101478">
    <property type="entry name" value="ADP-ribosylglycohydrolase"/>
    <property type="match status" value="1"/>
</dbReference>
<dbReference type="InterPro" id="IPR050792">
    <property type="entry name" value="ADP-ribosylglycohydrolase"/>
</dbReference>
<dbReference type="InterPro" id="IPR005502">
    <property type="entry name" value="Ribosyl_crysJ1"/>
</dbReference>
<dbReference type="Proteomes" id="UP001236795">
    <property type="component" value="Unassembled WGS sequence"/>
</dbReference>